<dbReference type="InterPro" id="IPR019587">
    <property type="entry name" value="Polyketide_cyclase/dehydratase"/>
</dbReference>
<comment type="caution">
    <text evidence="1">The sequence shown here is derived from an EMBL/GenBank/DDBJ whole genome shotgun (WGS) entry which is preliminary data.</text>
</comment>
<organism evidence="1 2">
    <name type="scientific">Nocardioides potassii</name>
    <dbReference type="NCBI Taxonomy" id="2911371"/>
    <lineage>
        <taxon>Bacteria</taxon>
        <taxon>Bacillati</taxon>
        <taxon>Actinomycetota</taxon>
        <taxon>Actinomycetes</taxon>
        <taxon>Propionibacteriales</taxon>
        <taxon>Nocardioidaceae</taxon>
        <taxon>Nocardioides</taxon>
    </lineage>
</organism>
<evidence type="ECO:0000313" key="1">
    <source>
        <dbReference type="EMBL" id="MCF6377044.1"/>
    </source>
</evidence>
<dbReference type="Proteomes" id="UP001201161">
    <property type="component" value="Unassembled WGS sequence"/>
</dbReference>
<keyword evidence="2" id="KW-1185">Reference proteome</keyword>
<dbReference type="InterPro" id="IPR023393">
    <property type="entry name" value="START-like_dom_sf"/>
</dbReference>
<dbReference type="Pfam" id="PF10604">
    <property type="entry name" value="Polyketide_cyc2"/>
    <property type="match status" value="1"/>
</dbReference>
<name>A0ABS9HA01_9ACTN</name>
<dbReference type="RefSeq" id="WP_236400139.1">
    <property type="nucleotide sequence ID" value="NZ_JAKJHZ010000005.1"/>
</dbReference>
<dbReference type="CDD" id="cd07818">
    <property type="entry name" value="SRPBCC_1"/>
    <property type="match status" value="1"/>
</dbReference>
<sequence>MAEFTLARSTRIQAPVARIHSLLDDFHQWQRWSPWEGVDPDLKREYSGPPAGVGSTYHWSGNAKAGEGEMRMTESSTSRVAVDLDFLKPFKASNVITFDLAPAGDGTDVTWTMTGTRSALMGVLGKLFFDKAIGGDFERGLAALKREAEAKPPAS</sequence>
<accession>A0ABS9HA01</accession>
<dbReference type="Gene3D" id="3.30.530.20">
    <property type="match status" value="1"/>
</dbReference>
<protein>
    <submittedName>
        <fullName evidence="1">SRPBCC family protein</fullName>
    </submittedName>
</protein>
<dbReference type="SUPFAM" id="SSF55961">
    <property type="entry name" value="Bet v1-like"/>
    <property type="match status" value="1"/>
</dbReference>
<gene>
    <name evidence="1" type="ORF">L2K70_05475</name>
</gene>
<evidence type="ECO:0000313" key="2">
    <source>
        <dbReference type="Proteomes" id="UP001201161"/>
    </source>
</evidence>
<reference evidence="1 2" key="1">
    <citation type="submission" date="2022-01" db="EMBL/GenBank/DDBJ databases">
        <title>Nocardioides sp. nov., an actinomycete isolated from mining soil.</title>
        <authorList>
            <person name="Liu L."/>
        </authorList>
    </citation>
    <scope>NUCLEOTIDE SEQUENCE [LARGE SCALE GENOMIC DNA]</scope>
    <source>
        <strain evidence="1 2">KLBMP 9356</strain>
    </source>
</reference>
<dbReference type="EMBL" id="JAKJHZ010000005">
    <property type="protein sequence ID" value="MCF6377044.1"/>
    <property type="molecule type" value="Genomic_DNA"/>
</dbReference>
<proteinExistence type="predicted"/>